<dbReference type="GO" id="GO:0030136">
    <property type="term" value="C:clathrin-coated vesicle"/>
    <property type="evidence" value="ECO:0007669"/>
    <property type="project" value="UniProtKB-SubCell"/>
</dbReference>
<keyword evidence="3" id="KW-0968">Cytoplasmic vesicle</keyword>
<keyword evidence="7" id="KW-1185">Reference proteome</keyword>
<dbReference type="InterPro" id="IPR043153">
    <property type="entry name" value="DENN_C"/>
</dbReference>
<dbReference type="Pfam" id="PF03455">
    <property type="entry name" value="dDENN"/>
    <property type="match status" value="1"/>
</dbReference>
<evidence type="ECO:0000256" key="3">
    <source>
        <dbReference type="ARBA" id="ARBA00023329"/>
    </source>
</evidence>
<dbReference type="Pfam" id="PF02141">
    <property type="entry name" value="DENN"/>
    <property type="match status" value="1"/>
</dbReference>
<evidence type="ECO:0000259" key="5">
    <source>
        <dbReference type="PROSITE" id="PS50211"/>
    </source>
</evidence>
<dbReference type="SMART" id="SM00799">
    <property type="entry name" value="DENN"/>
    <property type="match status" value="1"/>
</dbReference>
<sequence length="912" mass="102830">MEVVHPATQNSEPAIRRKFPEDFQDEETIKTVPKFCFPFCLDSVMINQMDQNFTFVLTDINSKHRFGFCRLSSSSHTCYCLLSYLPWFDVYYKLLNIIADYTVFGQEINFRDLLVSLHTLSIPEPGVPVHLAMHFYFTVPDLKELPRIPENRNLTEYFLAVDVNNMLQLYASMLYERRILICCSTLSTLTACVHGSVAMLYPMHWQHVYIPVLPQHLLDYCCAPMPYLIGVHSSLMEKVQGMAMEDVVILNVDTNTLETPYNDLQSLPHDVVSSLKSRLRKFSTTPGDGVARAFLKSQAALFGSYRNALQIELGEPITFNEETFVNHRLSAMRVFLQNAIQLQLFKQFIDGRLELLNSGEGFNDIFEEEINNGNYAGNDTSYHQWLITVKKGSGAILNTVKTKANPAMKTVYKFAKDHAKMGIKEVKSRLKHKENVDNGSGIIAGDNDFLAIRIKSGRSLQTLDEHRMNWQFGLRQSPVQLKKSNCNESLEGSHDPSQRYYSLREAEWIEEHDSNLGIETPSPLPENLSNASILANFFSCLDEHEPLPLAKSLEDLKSLQDYEKLQTKFTSQQEDLHFCEHSQLSPDLKLHNAFKLLSKESDQTEIPSWEPPTCKKTQSAQLLTQKNDQNSNSTGAEPQDLSSNGTIAIPRPHVRKSAEFGTVLAPLIGQSQSKPNEERTKTGGQEFRKALSKTSDVFNVADDHMDLISLLDPLNKSPRTSSMSARDEMNIDVLSASCQTTTPPRSYPLSQSSFQPHHHISPTVFTQSFRHSLPQMQYLSGGRRTPLNPVYGPPCASYLHSTTQPPHFPALSEVYKQQLPDNSTLLPSYRMGNSSPCIPLLHSSTSTQALSGLTDSMPIPGTASNTLTRPLEMEEGNQKTQDLFGDLLTMIKPAAPLQKSIDQLQKTWETFD</sequence>
<dbReference type="InterPro" id="IPR040032">
    <property type="entry name" value="DENND1A/B/C"/>
</dbReference>
<dbReference type="Gene3D" id="3.40.50.11500">
    <property type="match status" value="1"/>
</dbReference>
<evidence type="ECO:0000313" key="6">
    <source>
        <dbReference type="Ensembl" id="ENSHCOP00000010993.1"/>
    </source>
</evidence>
<dbReference type="Gene3D" id="3.30.450.200">
    <property type="match status" value="1"/>
</dbReference>
<dbReference type="GO" id="GO:1901981">
    <property type="term" value="F:phosphatidylinositol phosphate binding"/>
    <property type="evidence" value="ECO:0007669"/>
    <property type="project" value="TreeGrafter"/>
</dbReference>
<feature type="region of interest" description="Disordered" evidence="4">
    <location>
        <begin position="626"/>
        <end position="646"/>
    </location>
</feature>
<dbReference type="GO" id="GO:0005829">
    <property type="term" value="C:cytosol"/>
    <property type="evidence" value="ECO:0007669"/>
    <property type="project" value="TreeGrafter"/>
</dbReference>
<dbReference type="OMA" id="SSSHTCY"/>
<dbReference type="GeneTree" id="ENSGT00940000156261"/>
<name>A0A3Q2Y0L8_HIPCM</name>
<dbReference type="SMART" id="SM00800">
    <property type="entry name" value="uDENN"/>
    <property type="match status" value="1"/>
</dbReference>
<dbReference type="GO" id="GO:0005085">
    <property type="term" value="F:guanyl-nucleotide exchange factor activity"/>
    <property type="evidence" value="ECO:0007669"/>
    <property type="project" value="UniProtKB-KW"/>
</dbReference>
<proteinExistence type="predicted"/>
<evidence type="ECO:0000256" key="1">
    <source>
        <dbReference type="ARBA" id="ARBA00004132"/>
    </source>
</evidence>
<dbReference type="GO" id="GO:0006897">
    <property type="term" value="P:endocytosis"/>
    <property type="evidence" value="ECO:0007669"/>
    <property type="project" value="TreeGrafter"/>
</dbReference>
<dbReference type="PANTHER" id="PTHR13196">
    <property type="entry name" value="DENN DOMAIN-CONTAINING"/>
    <property type="match status" value="1"/>
</dbReference>
<protein>
    <submittedName>
        <fullName evidence="6">DENN domain-containing protein 1A-like</fullName>
    </submittedName>
</protein>
<feature type="domain" description="UDENN" evidence="5">
    <location>
        <begin position="1"/>
        <end position="359"/>
    </location>
</feature>
<dbReference type="AlphaFoldDB" id="A0A3Q2Y0L8"/>
<reference evidence="6" key="2">
    <citation type="submission" date="2025-09" db="UniProtKB">
        <authorList>
            <consortium name="Ensembl"/>
        </authorList>
    </citation>
    <scope>IDENTIFICATION</scope>
</reference>
<evidence type="ECO:0000256" key="4">
    <source>
        <dbReference type="SAM" id="MobiDB-lite"/>
    </source>
</evidence>
<dbReference type="FunFam" id="3.40.50.11500:FF:000001">
    <property type="entry name" value="Putative DENN domain-containing protein 1A"/>
    <property type="match status" value="1"/>
</dbReference>
<accession>A0A3Q2Y0L8</accession>
<dbReference type="InterPro" id="IPR005113">
    <property type="entry name" value="uDENN_dom"/>
</dbReference>
<dbReference type="Pfam" id="PF03456">
    <property type="entry name" value="uDENN"/>
    <property type="match status" value="1"/>
</dbReference>
<dbReference type="SMART" id="SM00801">
    <property type="entry name" value="dDENN"/>
    <property type="match status" value="1"/>
</dbReference>
<keyword evidence="2" id="KW-0344">Guanine-nucleotide releasing factor</keyword>
<dbReference type="InterPro" id="IPR001194">
    <property type="entry name" value="cDENN_dom"/>
</dbReference>
<dbReference type="GO" id="GO:0032456">
    <property type="term" value="P:endocytic recycling"/>
    <property type="evidence" value="ECO:0007669"/>
    <property type="project" value="TreeGrafter"/>
</dbReference>
<dbReference type="STRING" id="109280.ENSHCOP00000010993"/>
<dbReference type="Proteomes" id="UP000264820">
    <property type="component" value="Unplaced"/>
</dbReference>
<evidence type="ECO:0000313" key="7">
    <source>
        <dbReference type="Proteomes" id="UP000264820"/>
    </source>
</evidence>
<dbReference type="PROSITE" id="PS50211">
    <property type="entry name" value="DENN"/>
    <property type="match status" value="1"/>
</dbReference>
<evidence type="ECO:0000256" key="2">
    <source>
        <dbReference type="ARBA" id="ARBA00022658"/>
    </source>
</evidence>
<comment type="subcellular location">
    <subcellularLocation>
        <location evidence="1">Cytoplasmic vesicle</location>
        <location evidence="1">Clathrin-coated vesicle</location>
    </subcellularLocation>
</comment>
<dbReference type="PANTHER" id="PTHR13196:SF22">
    <property type="entry name" value="DENN DOMAIN-CONTAINING PROTEIN 1A"/>
    <property type="match status" value="1"/>
</dbReference>
<dbReference type="FunFam" id="3.30.450.200:FF:000003">
    <property type="entry name" value="DENN domain containing 1A"/>
    <property type="match status" value="1"/>
</dbReference>
<dbReference type="Gene3D" id="6.10.140.1000">
    <property type="match status" value="1"/>
</dbReference>
<dbReference type="InterPro" id="IPR005112">
    <property type="entry name" value="dDENN_dom"/>
</dbReference>
<reference evidence="6" key="1">
    <citation type="submission" date="2025-08" db="UniProtKB">
        <authorList>
            <consortium name="Ensembl"/>
        </authorList>
    </citation>
    <scope>IDENTIFICATION</scope>
</reference>
<organism evidence="6 7">
    <name type="scientific">Hippocampus comes</name>
    <name type="common">Tiger tail seahorse</name>
    <dbReference type="NCBI Taxonomy" id="109280"/>
    <lineage>
        <taxon>Eukaryota</taxon>
        <taxon>Metazoa</taxon>
        <taxon>Chordata</taxon>
        <taxon>Craniata</taxon>
        <taxon>Vertebrata</taxon>
        <taxon>Euteleostomi</taxon>
        <taxon>Actinopterygii</taxon>
        <taxon>Neopterygii</taxon>
        <taxon>Teleostei</taxon>
        <taxon>Neoteleostei</taxon>
        <taxon>Acanthomorphata</taxon>
        <taxon>Syngnathiaria</taxon>
        <taxon>Syngnathiformes</taxon>
        <taxon>Syngnathoidei</taxon>
        <taxon>Syngnathidae</taxon>
        <taxon>Hippocampus</taxon>
    </lineage>
</organism>
<dbReference type="Ensembl" id="ENSHCOT00000026399.1">
    <property type="protein sequence ID" value="ENSHCOP00000010993.1"/>
    <property type="gene ID" value="ENSHCOG00000013718.1"/>
</dbReference>
<dbReference type="InterPro" id="IPR037516">
    <property type="entry name" value="Tripartite_DENN"/>
</dbReference>